<dbReference type="SUPFAM" id="SSF52540">
    <property type="entry name" value="P-loop containing nucleoside triphosphate hydrolases"/>
    <property type="match status" value="1"/>
</dbReference>
<dbReference type="InterPro" id="IPR054567">
    <property type="entry name" value="NNH7"/>
</dbReference>
<evidence type="ECO:0000313" key="4">
    <source>
        <dbReference type="Proteomes" id="UP000325787"/>
    </source>
</evidence>
<sequence length="1101" mass="120590">MTRTHSYADAVRLLGKSESRVVAALDRIVGGALLSGVAMGLSDLMGWFDAKVDFVRLSHELLVKAGERRSGLSRYDSTERAEAAHAVVVVVAFFDAVEALSLPVTWREVDLDRVRQLGVVGLTGLFAGELPLPSASRPYEGVLRDLRSRYRGAGAEFAELVRASAVWDRLDETRRSRVEEALGSVGEAAVRRYEELLRELAGAYPELRFWLQVRDGAATRTALAGLERSLAGLLVGRSPDARRAELARKYRALLDRPLIEQGVGLPGLRVPTVGRAYVDPDFQVVPHEPGHQPSVLSWWADQPVRDDLYHYLTGYLGSSQAVRTPLLVLADPGAGKSVFTKVLAARLPPSDFLAVRVELRGTPTDADLVDQVQHGLRAALKEDVGWAEFARSAGDALPVVLLDGFDELLQATGVGQTRYLVKVGQFQRDRAEAGRPVAVVVTSRMSVCGGVHIPEGGDVLRLVPFTEPQVRAWLDGWNTANDDYFRQAGRAPLTPEVVLRYPDLATQPLLLLMLALYDAAGNALQRAEGRIDEADLYERLLTVFARREVTKDDEDRTEADLAEDVETELERLAVVAFAMFNRGAQWVGEADLGDDLAGLLGAERVDRRSGTRSPLTPGEAVLGRFFFVQRSQAVRGEHTLRTYEFLHATFGEYLVARFTWRVLTDLHAVDGTRPRRLAGAPLDDEELFSLLSFAPLSARRPVLLFLRDFAGAAEDVDALAALVRRLFVVSLRGAPRPETAYRPVYRAASARQAVYSLNLVLLGAVLAGRVHSGAFGIPDWSRLAAFWKSQLSAGEWLAVRQSFGVRWLGDGQVELRFGADQDVPPVDLRKVDPPPDLTGIAADAHLTADPVLNHLRYAVEPVLAAGTPLSFARMMVDLGFAPVADRPARDGWYLAAADFAPDVVLDQVAGDPLVPAGVLRALADTALGVRAAFWAQLYDRLGKGGPDGELLAVVGECWEDLTGVMLDARASVLDAWLRLHEAGYRLLDDHDYPDLAGLVDRLDLDALRVERPDLLARLERLPSTGEVLVPVALDGPVAAPQPVPRPGTPRLESRREQLSQLDELLARGKLSADAYRARRDRLLRRGQWDLPGLDPRSPAED</sequence>
<dbReference type="Proteomes" id="UP000325787">
    <property type="component" value="Chromosome"/>
</dbReference>
<dbReference type="KEGG" id="ssyi:EKG83_33470"/>
<protein>
    <recommendedName>
        <fullName evidence="2">NACHT N-terminal Helical domain-containing protein</fullName>
    </recommendedName>
</protein>
<accession>A0A5Q0H6T8</accession>
<dbReference type="OrthoDB" id="419933at2"/>
<name>A0A5Q0H6T8_SACSY</name>
<keyword evidence="4" id="KW-1185">Reference proteome</keyword>
<organism evidence="3 4">
    <name type="scientific">Saccharothrix syringae</name>
    <name type="common">Nocardiopsis syringae</name>
    <dbReference type="NCBI Taxonomy" id="103733"/>
    <lineage>
        <taxon>Bacteria</taxon>
        <taxon>Bacillati</taxon>
        <taxon>Actinomycetota</taxon>
        <taxon>Actinomycetes</taxon>
        <taxon>Pseudonocardiales</taxon>
        <taxon>Pseudonocardiaceae</taxon>
        <taxon>Saccharothrix</taxon>
    </lineage>
</organism>
<proteinExistence type="predicted"/>
<evidence type="ECO:0000256" key="1">
    <source>
        <dbReference type="SAM" id="MobiDB-lite"/>
    </source>
</evidence>
<dbReference type="AlphaFoldDB" id="A0A5Q0H6T8"/>
<dbReference type="EMBL" id="CP034550">
    <property type="protein sequence ID" value="QFZ21654.1"/>
    <property type="molecule type" value="Genomic_DNA"/>
</dbReference>
<dbReference type="Pfam" id="PF22738">
    <property type="entry name" value="NNH7"/>
    <property type="match status" value="1"/>
</dbReference>
<gene>
    <name evidence="3" type="ORF">EKG83_33470</name>
</gene>
<evidence type="ECO:0000313" key="3">
    <source>
        <dbReference type="EMBL" id="QFZ21654.1"/>
    </source>
</evidence>
<dbReference type="InterPro" id="IPR027417">
    <property type="entry name" value="P-loop_NTPase"/>
</dbReference>
<feature type="region of interest" description="Disordered" evidence="1">
    <location>
        <begin position="1036"/>
        <end position="1055"/>
    </location>
</feature>
<evidence type="ECO:0000259" key="2">
    <source>
        <dbReference type="Pfam" id="PF22738"/>
    </source>
</evidence>
<feature type="domain" description="NACHT N-terminal Helical" evidence="2">
    <location>
        <begin position="3"/>
        <end position="215"/>
    </location>
</feature>
<reference evidence="4" key="1">
    <citation type="journal article" date="2021" name="Curr. Microbiol.">
        <title>Complete genome of nocamycin-producing strain Saccharothrix syringae NRRL B-16468 reveals the biosynthetic potential for secondary metabolites.</title>
        <authorList>
            <person name="Mo X."/>
            <person name="Yang S."/>
        </authorList>
    </citation>
    <scope>NUCLEOTIDE SEQUENCE [LARGE SCALE GENOMIC DNA]</scope>
    <source>
        <strain evidence="4">ATCC 51364 / DSM 43886 / JCM 6844 / KCTC 9398 / NBRC 14523 / NRRL B-16468 / INA 2240</strain>
    </source>
</reference>
<dbReference type="RefSeq" id="WP_153278626.1">
    <property type="nucleotide sequence ID" value="NZ_CP034550.1"/>
</dbReference>